<comment type="catalytic activity">
    <reaction evidence="12">
        <text>tRNA(Phe) + L-phenylalanine + ATP = L-phenylalanyl-tRNA(Phe) + AMP + diphosphate + H(+)</text>
        <dbReference type="Rhea" id="RHEA:19413"/>
        <dbReference type="Rhea" id="RHEA-COMP:9668"/>
        <dbReference type="Rhea" id="RHEA-COMP:9699"/>
        <dbReference type="ChEBI" id="CHEBI:15378"/>
        <dbReference type="ChEBI" id="CHEBI:30616"/>
        <dbReference type="ChEBI" id="CHEBI:33019"/>
        <dbReference type="ChEBI" id="CHEBI:58095"/>
        <dbReference type="ChEBI" id="CHEBI:78442"/>
        <dbReference type="ChEBI" id="CHEBI:78531"/>
        <dbReference type="ChEBI" id="CHEBI:456215"/>
        <dbReference type="EC" id="6.1.1.20"/>
    </reaction>
</comment>
<evidence type="ECO:0000256" key="4">
    <source>
        <dbReference type="ARBA" id="ARBA00022598"/>
    </source>
</evidence>
<evidence type="ECO:0000256" key="3">
    <source>
        <dbReference type="ARBA" id="ARBA00012814"/>
    </source>
</evidence>
<evidence type="ECO:0000256" key="13">
    <source>
        <dbReference type="ARBA" id="ARBA00057761"/>
    </source>
</evidence>
<sequence>MVISFAQATLFSRTSLFLRSNGHRSFTLCLPFSSSAVASSSSSSSALPADKLRLKKWRQPVASVVELGGVKVGREDVVRDDPTNNVPDSIFSKLSMQLHRRDHHPLGILKNAIYEYFDSTYSNKFEKFDDLSPIVSVKENFDDVLVPSDHVSRSYNDTYYLDSQTLLRCHTSAHQAEFLRKGHTQFLVTGDVYHRDSIDSTHYPAFHQMEGFRVFSEDDWAASGIDATYFAAGDLKKCLEGLARHLFGAVDMRWVDTYFPFTNPSFELEIYFKEDWLEVLGCGVTEQEILKRNGKSNNVAWAFGLGLERLAMVLFDIPDIRLFWSTDERFTSQFSKGQLGVKFKAFSKYPPCYKDISFWINESFTENNFCEVVRGVAGDLAEEVQLIDNFTNKKGMTSHCYRIAYRSMERSLTDEEINDLQWKVRDQVENKFNVVIR</sequence>
<feature type="domain" description="Aminoacyl-transfer RNA synthetases class-II family profile" evidence="14">
    <location>
        <begin position="190"/>
        <end position="351"/>
    </location>
</feature>
<dbReference type="SUPFAM" id="SSF54991">
    <property type="entry name" value="Anticodon-binding domain of PheRS"/>
    <property type="match status" value="1"/>
</dbReference>
<dbReference type="FunFam" id="3.30.70.380:FF:000003">
    <property type="entry name" value="Phenylalanine--tRNA ligase chloroplastic/mitochondrial"/>
    <property type="match status" value="1"/>
</dbReference>
<evidence type="ECO:0000256" key="10">
    <source>
        <dbReference type="ARBA" id="ARBA00023146"/>
    </source>
</evidence>
<dbReference type="InterPro" id="IPR004530">
    <property type="entry name" value="Phe-tRNA-synth_IIc_mito"/>
</dbReference>
<dbReference type="Gene3D" id="3.30.70.380">
    <property type="entry name" value="Ferrodoxin-fold anticodon-binding domain"/>
    <property type="match status" value="1"/>
</dbReference>
<dbReference type="GO" id="GO:0000049">
    <property type="term" value="F:tRNA binding"/>
    <property type="evidence" value="ECO:0007669"/>
    <property type="project" value="InterPro"/>
</dbReference>
<evidence type="ECO:0000259" key="14">
    <source>
        <dbReference type="PROSITE" id="PS50862"/>
    </source>
</evidence>
<comment type="similarity">
    <text evidence="2">Belongs to the class-II aminoacyl-tRNA synthetase family.</text>
</comment>
<dbReference type="EMBL" id="JARAOO010000010">
    <property type="protein sequence ID" value="KAJ7954213.1"/>
    <property type="molecule type" value="Genomic_DNA"/>
</dbReference>
<dbReference type="EC" id="6.1.1.20" evidence="3"/>
<dbReference type="Pfam" id="PF01409">
    <property type="entry name" value="tRNA-synt_2d"/>
    <property type="match status" value="1"/>
</dbReference>
<dbReference type="KEGG" id="qsa:O6P43_025819"/>
<comment type="function">
    <text evidence="13">Is responsible for the charging of tRNA(Phe) with phenylalanine in mitochondrial translation.</text>
</comment>
<keyword evidence="10" id="KW-0030">Aminoacyl-tRNA synthetase</keyword>
<dbReference type="FunFam" id="3.30.930.10:FF:000080">
    <property type="entry name" value="phenylalanine--tRNA ligase, chloroplastic/mitochondrial"/>
    <property type="match status" value="1"/>
</dbReference>
<dbReference type="PROSITE" id="PS51447">
    <property type="entry name" value="FDX_ACB"/>
    <property type="match status" value="1"/>
</dbReference>
<dbReference type="GO" id="GO:0006432">
    <property type="term" value="P:phenylalanyl-tRNA aminoacylation"/>
    <property type="evidence" value="ECO:0007669"/>
    <property type="project" value="InterPro"/>
</dbReference>
<evidence type="ECO:0000256" key="6">
    <source>
        <dbReference type="ARBA" id="ARBA00022840"/>
    </source>
</evidence>
<evidence type="ECO:0000256" key="9">
    <source>
        <dbReference type="ARBA" id="ARBA00023128"/>
    </source>
</evidence>
<dbReference type="Pfam" id="PF03147">
    <property type="entry name" value="FDX-ACB"/>
    <property type="match status" value="1"/>
</dbReference>
<dbReference type="InterPro" id="IPR002319">
    <property type="entry name" value="Phenylalanyl-tRNA_Synthase"/>
</dbReference>
<dbReference type="CDD" id="cd00496">
    <property type="entry name" value="PheRS_alpha_core"/>
    <property type="match status" value="1"/>
</dbReference>
<dbReference type="SUPFAM" id="SSF55681">
    <property type="entry name" value="Class II aaRS and biotin synthetases"/>
    <property type="match status" value="1"/>
</dbReference>
<evidence type="ECO:0000256" key="5">
    <source>
        <dbReference type="ARBA" id="ARBA00022741"/>
    </source>
</evidence>
<dbReference type="InterPro" id="IPR005121">
    <property type="entry name" value="Fdx_antiC-bd"/>
</dbReference>
<name>A0AAD7LA00_QUISA</name>
<feature type="domain" description="FDX-ACB" evidence="15">
    <location>
        <begin position="347"/>
        <end position="437"/>
    </location>
</feature>
<dbReference type="SMART" id="SM00896">
    <property type="entry name" value="FDX-ACB"/>
    <property type="match status" value="1"/>
</dbReference>
<evidence type="ECO:0000256" key="1">
    <source>
        <dbReference type="ARBA" id="ARBA00004305"/>
    </source>
</evidence>
<keyword evidence="4 16" id="KW-0436">Ligase</keyword>
<dbReference type="NCBIfam" id="TIGR00469">
    <property type="entry name" value="pheS_mito"/>
    <property type="match status" value="1"/>
</dbReference>
<dbReference type="AlphaFoldDB" id="A0AAD7LA00"/>
<organism evidence="16 17">
    <name type="scientific">Quillaja saponaria</name>
    <name type="common">Soap bark tree</name>
    <dbReference type="NCBI Taxonomy" id="32244"/>
    <lineage>
        <taxon>Eukaryota</taxon>
        <taxon>Viridiplantae</taxon>
        <taxon>Streptophyta</taxon>
        <taxon>Embryophyta</taxon>
        <taxon>Tracheophyta</taxon>
        <taxon>Spermatophyta</taxon>
        <taxon>Magnoliopsida</taxon>
        <taxon>eudicotyledons</taxon>
        <taxon>Gunneridae</taxon>
        <taxon>Pentapetalae</taxon>
        <taxon>rosids</taxon>
        <taxon>fabids</taxon>
        <taxon>Fabales</taxon>
        <taxon>Quillajaceae</taxon>
        <taxon>Quillaja</taxon>
    </lineage>
</organism>
<reference evidence="16" key="1">
    <citation type="journal article" date="2023" name="Science">
        <title>Elucidation of the pathway for biosynthesis of saponin adjuvants from the soapbark tree.</title>
        <authorList>
            <person name="Reed J."/>
            <person name="Orme A."/>
            <person name="El-Demerdash A."/>
            <person name="Owen C."/>
            <person name="Martin L.B.B."/>
            <person name="Misra R.C."/>
            <person name="Kikuchi S."/>
            <person name="Rejzek M."/>
            <person name="Martin A.C."/>
            <person name="Harkess A."/>
            <person name="Leebens-Mack J."/>
            <person name="Louveau T."/>
            <person name="Stephenson M.J."/>
            <person name="Osbourn A."/>
        </authorList>
    </citation>
    <scope>NUCLEOTIDE SEQUENCE</scope>
    <source>
        <strain evidence="16">S10</strain>
    </source>
</reference>
<evidence type="ECO:0000256" key="8">
    <source>
        <dbReference type="ARBA" id="ARBA00022946"/>
    </source>
</evidence>
<protein>
    <recommendedName>
        <fullName evidence="3">phenylalanine--tRNA ligase</fullName>
        <ecNumber evidence="3">6.1.1.20</ecNumber>
    </recommendedName>
    <alternativeName>
        <fullName evidence="11">Phenylalanyl-tRNA synthetase</fullName>
    </alternativeName>
</protein>
<dbReference type="PANTHER" id="PTHR11538">
    <property type="entry name" value="PHENYLALANYL-TRNA SYNTHETASE"/>
    <property type="match status" value="1"/>
</dbReference>
<dbReference type="InterPro" id="IPR036690">
    <property type="entry name" value="Fdx_antiC-bd_sf"/>
</dbReference>
<dbReference type="InterPro" id="IPR006195">
    <property type="entry name" value="aa-tRNA-synth_II"/>
</dbReference>
<keyword evidence="6" id="KW-0067">ATP-binding</keyword>
<dbReference type="PROSITE" id="PS50862">
    <property type="entry name" value="AA_TRNA_LIGASE_II"/>
    <property type="match status" value="1"/>
</dbReference>
<keyword evidence="5" id="KW-0547">Nucleotide-binding</keyword>
<keyword evidence="9" id="KW-0496">Mitochondrion</keyword>
<evidence type="ECO:0000256" key="12">
    <source>
        <dbReference type="ARBA" id="ARBA00049255"/>
    </source>
</evidence>
<evidence type="ECO:0000256" key="7">
    <source>
        <dbReference type="ARBA" id="ARBA00022917"/>
    </source>
</evidence>
<keyword evidence="17" id="KW-1185">Reference proteome</keyword>
<dbReference type="Proteomes" id="UP001163823">
    <property type="component" value="Chromosome 10"/>
</dbReference>
<dbReference type="PANTHER" id="PTHR11538:SF41">
    <property type="entry name" value="PHENYLALANINE--TRNA LIGASE, MITOCHONDRIAL"/>
    <property type="match status" value="1"/>
</dbReference>
<comment type="subcellular location">
    <subcellularLocation>
        <location evidence="1">Mitochondrion matrix</location>
    </subcellularLocation>
</comment>
<dbReference type="Gene3D" id="3.30.930.10">
    <property type="entry name" value="Bira Bifunctional Protein, Domain 2"/>
    <property type="match status" value="2"/>
</dbReference>
<dbReference type="InterPro" id="IPR045864">
    <property type="entry name" value="aa-tRNA-synth_II/BPL/LPL"/>
</dbReference>
<gene>
    <name evidence="16" type="ORF">O6P43_025819</name>
</gene>
<evidence type="ECO:0000256" key="11">
    <source>
        <dbReference type="ARBA" id="ARBA00031194"/>
    </source>
</evidence>
<comment type="caution">
    <text evidence="16">The sequence shown here is derived from an EMBL/GenBank/DDBJ whole genome shotgun (WGS) entry which is preliminary data.</text>
</comment>
<evidence type="ECO:0000313" key="17">
    <source>
        <dbReference type="Proteomes" id="UP001163823"/>
    </source>
</evidence>
<dbReference type="FunFam" id="3.30.930.10:FF:000082">
    <property type="entry name" value="Phenylalanine--tRNA ligase chloroplastic/mitochondrial"/>
    <property type="match status" value="1"/>
</dbReference>
<keyword evidence="7" id="KW-0648">Protein biosynthesis</keyword>
<keyword evidence="8" id="KW-0809">Transit peptide</keyword>
<proteinExistence type="inferred from homology"/>
<accession>A0AAD7LA00</accession>
<evidence type="ECO:0000313" key="16">
    <source>
        <dbReference type="EMBL" id="KAJ7954213.1"/>
    </source>
</evidence>
<evidence type="ECO:0000256" key="2">
    <source>
        <dbReference type="ARBA" id="ARBA00008226"/>
    </source>
</evidence>
<evidence type="ECO:0000259" key="15">
    <source>
        <dbReference type="PROSITE" id="PS51447"/>
    </source>
</evidence>
<dbReference type="GO" id="GO:0005524">
    <property type="term" value="F:ATP binding"/>
    <property type="evidence" value="ECO:0007669"/>
    <property type="project" value="UniProtKB-KW"/>
</dbReference>
<dbReference type="GO" id="GO:0004826">
    <property type="term" value="F:phenylalanine-tRNA ligase activity"/>
    <property type="evidence" value="ECO:0007669"/>
    <property type="project" value="UniProtKB-EC"/>
</dbReference>
<dbReference type="GO" id="GO:0005759">
    <property type="term" value="C:mitochondrial matrix"/>
    <property type="evidence" value="ECO:0007669"/>
    <property type="project" value="UniProtKB-SubCell"/>
</dbReference>